<proteinExistence type="predicted"/>
<reference evidence="1" key="1">
    <citation type="submission" date="2013-11" db="EMBL/GenBank/DDBJ databases">
        <title>The Genome Sequence of Phytophthora parasitica CHvinca01.</title>
        <authorList>
            <consortium name="The Broad Institute Genomics Platform"/>
            <person name="Russ C."/>
            <person name="Tyler B."/>
            <person name="Panabieres F."/>
            <person name="Shan W."/>
            <person name="Tripathy S."/>
            <person name="Grunwald N."/>
            <person name="Machado M."/>
            <person name="Johnson C.S."/>
            <person name="Arredondo F."/>
            <person name="Hong C."/>
            <person name="Coffey M."/>
            <person name="Young S.K."/>
            <person name="Zeng Q."/>
            <person name="Gargeya S."/>
            <person name="Fitzgerald M."/>
            <person name="Abouelleil A."/>
            <person name="Alvarado L."/>
            <person name="Chapman S.B."/>
            <person name="Gainer-Dewar J."/>
            <person name="Goldberg J."/>
            <person name="Griggs A."/>
            <person name="Gujja S."/>
            <person name="Hansen M."/>
            <person name="Howarth C."/>
            <person name="Imamovic A."/>
            <person name="Ireland A."/>
            <person name="Larimer J."/>
            <person name="McCowan C."/>
            <person name="Murphy C."/>
            <person name="Pearson M."/>
            <person name="Poon T.W."/>
            <person name="Priest M."/>
            <person name="Roberts A."/>
            <person name="Saif S."/>
            <person name="Shea T."/>
            <person name="Sykes S."/>
            <person name="Wortman J."/>
            <person name="Nusbaum C."/>
            <person name="Birren B."/>
        </authorList>
    </citation>
    <scope>NUCLEOTIDE SEQUENCE [LARGE SCALE GENOMIC DNA]</scope>
    <source>
        <strain evidence="1">CHvinca01</strain>
    </source>
</reference>
<dbReference type="VEuPathDB" id="FungiDB:PPTG_23570"/>
<organism evidence="1">
    <name type="scientific">Phytophthora nicotianae</name>
    <name type="common">Potato buckeye rot agent</name>
    <name type="synonym">Phytophthora parasitica</name>
    <dbReference type="NCBI Taxonomy" id="4792"/>
    <lineage>
        <taxon>Eukaryota</taxon>
        <taxon>Sar</taxon>
        <taxon>Stramenopiles</taxon>
        <taxon>Oomycota</taxon>
        <taxon>Peronosporomycetes</taxon>
        <taxon>Peronosporales</taxon>
        <taxon>Peronosporaceae</taxon>
        <taxon>Phytophthora</taxon>
    </lineage>
</organism>
<dbReference type="AlphaFoldDB" id="W2KP90"/>
<protein>
    <submittedName>
        <fullName evidence="1">Uncharacterized protein</fullName>
    </submittedName>
</protein>
<sequence>MLPGLTSGQATVAGRIVDVCCWKGSKKVPKNEGGDVIRVCSKQDCKRAVHLACTAVMLSEFGANDTFNKIACGKRCYNAILKQPPVSTQSKKRVPWNHDGLTPNISSISVLIDWLTNSNNYNHYRGEDT</sequence>
<accession>W2KP90</accession>
<dbReference type="EMBL" id="KI681156">
    <property type="protein sequence ID" value="ETL86988.1"/>
    <property type="molecule type" value="Genomic_DNA"/>
</dbReference>
<name>W2KP90_PHYNI</name>
<dbReference type="OrthoDB" id="99690at2759"/>
<gene>
    <name evidence="1" type="ORF">L917_13696</name>
</gene>
<dbReference type="Proteomes" id="UP000054423">
    <property type="component" value="Unassembled WGS sequence"/>
</dbReference>
<evidence type="ECO:0000313" key="1">
    <source>
        <dbReference type="EMBL" id="ETL86988.1"/>
    </source>
</evidence>